<evidence type="ECO:0000313" key="11">
    <source>
        <dbReference type="EMBL" id="XAY04538.1"/>
    </source>
</evidence>
<keyword evidence="7 9" id="KW-0120">Carbon dioxide fixation</keyword>
<dbReference type="NCBIfam" id="NF000584">
    <property type="entry name" value="PRK00009.1"/>
    <property type="match status" value="1"/>
</dbReference>
<evidence type="ECO:0000256" key="1">
    <source>
        <dbReference type="ARBA" id="ARBA00003670"/>
    </source>
</evidence>
<evidence type="ECO:0000256" key="6">
    <source>
        <dbReference type="ARBA" id="ARBA00023239"/>
    </source>
</evidence>
<dbReference type="GO" id="GO:0005829">
    <property type="term" value="C:cytosol"/>
    <property type="evidence" value="ECO:0007669"/>
    <property type="project" value="TreeGrafter"/>
</dbReference>
<sequence length="907" mass="99296">MTRSFAADEELLRSVLEEVVRDAEGADGLALHRRAVTLGEQLRAGDAAAADALAALVRDLRVDELQVLVRSLTRWFQLVNLAEDNERVRRLRVRELAEAPAPRRGSLRDAVTRLAADGVDPAALDRLLARAQVSLVMTAHPTEARRRTTLDKLTRVFALLRGLDERRPTAESEAVAAAGLASAVQELWGSDEIRAVSPTVLDEVRTGLVYATSSLATVVPQLYRELEAAVAEAYPGREVTVPPLLRFGSWMGGDRDGNPYVTPQVTVETLRTLRETCLRFLYDRVADLAARVSLSARLVGDPPLLAPILADAAQRFPDLTQIVDARNPEEPYRRVFSVIARRVRATLEGDAEGYDGPEGLLADLRVCQAALRAGHGRYVAAGELQDVIRQVEVFGFHFTRLDIREHAGVHRHAVAEILAELGLEPDYAGLPEDERVAVLVREIETRRPLIPADIGGFSPSTQETVQTFRMLHEARTGEHADALLSYIVSGTEAPSDLLEVLLLMKECRLSKAGGEGALLRVVPLFEAGETLAAGAETMRTLVELPCYRQALEARGDEQEIMVGYSDSNKDVGYVASGWEVYRAQLRIVDVLREHGLRWTFFHGRGGAVGRGGGPSNVAILAQPPGTVGGRLKVTEQGEVLSDKYSVPEIAHRELELTVAAALLRGAGPGDAQLSPGQRDRFEPVLAAMAERSSRAYRALVYEDPGFVAFFHAVTPVDEISRLRLGSRPAKRKQTDRIEDFRAIPWVFSWTQARIVLPAWFGLGTALRAARESAGLDVLQEMDAGWPFFAALLSNAEMACAKADMEIARRYAALCEDDALRERIWGQLEAEFVLTCRELLAVTGGTALLDREPVLQRSIARRNPSVDPLSFVQLEVLRRLRAGDGGEELARASFLVINGIAGGLRNTG</sequence>
<protein>
    <recommendedName>
        <fullName evidence="4 9">Phosphoenolpyruvate carboxylase</fullName>
        <shortName evidence="9">PEPC</shortName>
        <shortName evidence="9">PEPCase</shortName>
        <ecNumber evidence="3 9">4.1.1.31</ecNumber>
    </recommendedName>
</protein>
<dbReference type="HAMAP" id="MF_00595">
    <property type="entry name" value="PEPcase_type1"/>
    <property type="match status" value="1"/>
</dbReference>
<keyword evidence="6 9" id="KW-0456">Lyase</keyword>
<dbReference type="PANTHER" id="PTHR30523">
    <property type="entry name" value="PHOSPHOENOLPYRUVATE CARBOXYLASE"/>
    <property type="match status" value="1"/>
</dbReference>
<dbReference type="SUPFAM" id="SSF51621">
    <property type="entry name" value="Phosphoenolpyruvate/pyruvate domain"/>
    <property type="match status" value="1"/>
</dbReference>
<evidence type="ECO:0000256" key="4">
    <source>
        <dbReference type="ARBA" id="ARBA00022419"/>
    </source>
</evidence>
<dbReference type="PROSITE" id="PS00781">
    <property type="entry name" value="PEPCASE_1"/>
    <property type="match status" value="1"/>
</dbReference>
<comment type="function">
    <text evidence="1 9">Forms oxaloacetate, a four-carbon dicarboxylic acid source for the tricarboxylic acid cycle.</text>
</comment>
<reference evidence="11" key="1">
    <citation type="submission" date="2022-12" db="EMBL/GenBank/DDBJ databases">
        <title>Paraconexibacter alkalitolerans sp. nov. and Baekduia alba sp. nov., isolated from soil and emended description of the genera Paraconexibacter (Chun et al., 2020) and Baekduia (An et al., 2020).</title>
        <authorList>
            <person name="Vieira S."/>
            <person name="Huber K.J."/>
            <person name="Geppert A."/>
            <person name="Wolf J."/>
            <person name="Neumann-Schaal M."/>
            <person name="Muesken M."/>
            <person name="Overmann J."/>
        </authorList>
    </citation>
    <scope>NUCLEOTIDE SEQUENCE</scope>
    <source>
        <strain evidence="11">AEG42_29</strain>
    </source>
</reference>
<evidence type="ECO:0000256" key="2">
    <source>
        <dbReference type="ARBA" id="ARBA00008346"/>
    </source>
</evidence>
<name>A0AAU7AT50_9ACTN</name>
<dbReference type="EMBL" id="CP114014">
    <property type="protein sequence ID" value="XAY04538.1"/>
    <property type="molecule type" value="Genomic_DNA"/>
</dbReference>
<evidence type="ECO:0000256" key="3">
    <source>
        <dbReference type="ARBA" id="ARBA00012305"/>
    </source>
</evidence>
<comment type="similarity">
    <text evidence="2 9">Belongs to the PEPCase type 1 family.</text>
</comment>
<dbReference type="InterPro" id="IPR018129">
    <property type="entry name" value="PEP_COase_Lys_AS"/>
</dbReference>
<evidence type="ECO:0000256" key="7">
    <source>
        <dbReference type="ARBA" id="ARBA00023300"/>
    </source>
</evidence>
<gene>
    <name evidence="9 11" type="primary">ppc</name>
    <name evidence="11" type="ORF">DSM112329_01372</name>
</gene>
<comment type="catalytic activity">
    <reaction evidence="8 9">
        <text>oxaloacetate + phosphate = phosphoenolpyruvate + hydrogencarbonate</text>
        <dbReference type="Rhea" id="RHEA:28370"/>
        <dbReference type="ChEBI" id="CHEBI:16452"/>
        <dbReference type="ChEBI" id="CHEBI:17544"/>
        <dbReference type="ChEBI" id="CHEBI:43474"/>
        <dbReference type="ChEBI" id="CHEBI:58702"/>
        <dbReference type="EC" id="4.1.1.31"/>
    </reaction>
</comment>
<evidence type="ECO:0000256" key="5">
    <source>
        <dbReference type="ARBA" id="ARBA00022842"/>
    </source>
</evidence>
<dbReference type="GO" id="GO:0000287">
    <property type="term" value="F:magnesium ion binding"/>
    <property type="evidence" value="ECO:0007669"/>
    <property type="project" value="UniProtKB-UniRule"/>
</dbReference>
<dbReference type="AlphaFoldDB" id="A0AAU7AT50"/>
<accession>A0AAU7AT50</accession>
<comment type="subunit">
    <text evidence="9">Homotetramer.</text>
</comment>
<evidence type="ECO:0000256" key="8">
    <source>
        <dbReference type="ARBA" id="ARBA00048995"/>
    </source>
</evidence>
<feature type="active site" evidence="9">
    <location>
        <position position="569"/>
    </location>
</feature>
<dbReference type="EC" id="4.1.1.31" evidence="3 9"/>
<dbReference type="GO" id="GO:0006099">
    <property type="term" value="P:tricarboxylic acid cycle"/>
    <property type="evidence" value="ECO:0007669"/>
    <property type="project" value="InterPro"/>
</dbReference>
<dbReference type="GO" id="GO:0006107">
    <property type="term" value="P:oxaloacetate metabolic process"/>
    <property type="evidence" value="ECO:0007669"/>
    <property type="project" value="UniProtKB-UniRule"/>
</dbReference>
<organism evidence="11">
    <name type="scientific">Paraconexibacter sp. AEG42_29</name>
    <dbReference type="NCBI Taxonomy" id="2997339"/>
    <lineage>
        <taxon>Bacteria</taxon>
        <taxon>Bacillati</taxon>
        <taxon>Actinomycetota</taxon>
        <taxon>Thermoleophilia</taxon>
        <taxon>Solirubrobacterales</taxon>
        <taxon>Paraconexibacteraceae</taxon>
        <taxon>Paraconexibacter</taxon>
    </lineage>
</organism>
<dbReference type="Gene3D" id="1.20.1440.90">
    <property type="entry name" value="Phosphoenolpyruvate/pyruvate domain"/>
    <property type="match status" value="1"/>
</dbReference>
<dbReference type="InterPro" id="IPR022805">
    <property type="entry name" value="PEP_COase_bac/pln-type"/>
</dbReference>
<comment type="cofactor">
    <cofactor evidence="9">
        <name>Mg(2+)</name>
        <dbReference type="ChEBI" id="CHEBI:18420"/>
    </cofactor>
</comment>
<dbReference type="PANTHER" id="PTHR30523:SF6">
    <property type="entry name" value="PHOSPHOENOLPYRUVATE CARBOXYLASE"/>
    <property type="match status" value="1"/>
</dbReference>
<dbReference type="GO" id="GO:0008964">
    <property type="term" value="F:phosphoenolpyruvate carboxylase activity"/>
    <property type="evidence" value="ECO:0007669"/>
    <property type="project" value="UniProtKB-UniRule"/>
</dbReference>
<evidence type="ECO:0000256" key="10">
    <source>
        <dbReference type="PROSITE-ProRule" id="PRU10111"/>
    </source>
</evidence>
<proteinExistence type="inferred from homology"/>
<dbReference type="Pfam" id="PF00311">
    <property type="entry name" value="PEPcase"/>
    <property type="match status" value="1"/>
</dbReference>
<dbReference type="RefSeq" id="WP_354701065.1">
    <property type="nucleotide sequence ID" value="NZ_CP114014.1"/>
</dbReference>
<dbReference type="PRINTS" id="PR00150">
    <property type="entry name" value="PEPCARBXLASE"/>
</dbReference>
<dbReference type="InterPro" id="IPR015813">
    <property type="entry name" value="Pyrv/PenolPyrv_kinase-like_dom"/>
</dbReference>
<keyword evidence="5 9" id="KW-0460">Magnesium</keyword>
<feature type="active site" evidence="9 10">
    <location>
        <position position="140"/>
    </location>
</feature>
<evidence type="ECO:0000256" key="9">
    <source>
        <dbReference type="HAMAP-Rule" id="MF_00595"/>
    </source>
</evidence>
<dbReference type="GO" id="GO:0015977">
    <property type="term" value="P:carbon fixation"/>
    <property type="evidence" value="ECO:0007669"/>
    <property type="project" value="UniProtKB-UniRule"/>
</dbReference>
<dbReference type="InterPro" id="IPR021135">
    <property type="entry name" value="PEP_COase"/>
</dbReference>
<dbReference type="KEGG" id="parq:DSM112329_01372"/>